<keyword evidence="5" id="KW-0540">Nuclease</keyword>
<evidence type="ECO:0000256" key="2">
    <source>
        <dbReference type="ARBA" id="ARBA00022694"/>
    </source>
</evidence>
<evidence type="ECO:0000256" key="3">
    <source>
        <dbReference type="SAM" id="MobiDB-lite"/>
    </source>
</evidence>
<accession>A0AAV9UYQ1</accession>
<gene>
    <name evidence="5" type="primary">SEN54</name>
    <name evidence="5" type="ORF">TWF696_004768</name>
</gene>
<dbReference type="PANTHER" id="PTHR21027:SF1">
    <property type="entry name" value="TRNA-SPLICING ENDONUCLEASE SUBUNIT SEN54"/>
    <property type="match status" value="1"/>
</dbReference>
<feature type="region of interest" description="Disordered" evidence="3">
    <location>
        <begin position="34"/>
        <end position="58"/>
    </location>
</feature>
<evidence type="ECO:0000313" key="6">
    <source>
        <dbReference type="Proteomes" id="UP001375240"/>
    </source>
</evidence>
<dbReference type="Proteomes" id="UP001375240">
    <property type="component" value="Unassembled WGS sequence"/>
</dbReference>
<dbReference type="InterPro" id="IPR024337">
    <property type="entry name" value="tRNA_splic_suSen54"/>
</dbReference>
<keyword evidence="5" id="KW-0255">Endonuclease</keyword>
<organism evidence="5 6">
    <name type="scientific">Orbilia brochopaga</name>
    <dbReference type="NCBI Taxonomy" id="3140254"/>
    <lineage>
        <taxon>Eukaryota</taxon>
        <taxon>Fungi</taxon>
        <taxon>Dikarya</taxon>
        <taxon>Ascomycota</taxon>
        <taxon>Pezizomycotina</taxon>
        <taxon>Orbiliomycetes</taxon>
        <taxon>Orbiliales</taxon>
        <taxon>Orbiliaceae</taxon>
        <taxon>Orbilia</taxon>
    </lineage>
</organism>
<dbReference type="GO" id="GO:0000379">
    <property type="term" value="P:tRNA-type intron splice site recognition and cleavage"/>
    <property type="evidence" value="ECO:0007669"/>
    <property type="project" value="TreeGrafter"/>
</dbReference>
<comment type="similarity">
    <text evidence="1">Belongs to the SEN54 family.</text>
</comment>
<dbReference type="AlphaFoldDB" id="A0AAV9UYQ1"/>
<comment type="caution">
    <text evidence="5">The sequence shown here is derived from an EMBL/GenBank/DDBJ whole genome shotgun (WGS) entry which is preliminary data.</text>
</comment>
<keyword evidence="5" id="KW-0378">Hydrolase</keyword>
<reference evidence="5 6" key="1">
    <citation type="submission" date="2019-10" db="EMBL/GenBank/DDBJ databases">
        <authorList>
            <person name="Palmer J.M."/>
        </authorList>
    </citation>
    <scope>NUCLEOTIDE SEQUENCE [LARGE SCALE GENOMIC DNA]</scope>
    <source>
        <strain evidence="5 6">TWF696</strain>
    </source>
</reference>
<feature type="domain" description="tRNA-splicing endonuclease subunit Sen54 N-terminal" evidence="4">
    <location>
        <begin position="68"/>
        <end position="136"/>
    </location>
</feature>
<dbReference type="InterPro" id="IPR024336">
    <property type="entry name" value="tRNA_splic_suSen54_N"/>
</dbReference>
<keyword evidence="6" id="KW-1185">Reference proteome</keyword>
<feature type="region of interest" description="Disordered" evidence="3">
    <location>
        <begin position="363"/>
        <end position="395"/>
    </location>
</feature>
<dbReference type="GO" id="GO:0000214">
    <property type="term" value="C:tRNA-intron endonuclease complex"/>
    <property type="evidence" value="ECO:0007669"/>
    <property type="project" value="TreeGrafter"/>
</dbReference>
<evidence type="ECO:0000256" key="1">
    <source>
        <dbReference type="ARBA" id="ARBA00005736"/>
    </source>
</evidence>
<name>A0AAV9UYQ1_9PEZI</name>
<evidence type="ECO:0000259" key="4">
    <source>
        <dbReference type="Pfam" id="PF12928"/>
    </source>
</evidence>
<protein>
    <submittedName>
        <fullName evidence="5">tRNA-splicing endonuclease subunit sen54</fullName>
    </submittedName>
</protein>
<dbReference type="GO" id="GO:0004519">
    <property type="term" value="F:endonuclease activity"/>
    <property type="evidence" value="ECO:0007669"/>
    <property type="project" value="UniProtKB-KW"/>
</dbReference>
<keyword evidence="2" id="KW-0819">tRNA processing</keyword>
<proteinExistence type="inferred from homology"/>
<dbReference type="Pfam" id="PF12928">
    <property type="entry name" value="tRNA_int_end_N2"/>
    <property type="match status" value="1"/>
</dbReference>
<dbReference type="PANTHER" id="PTHR21027">
    <property type="entry name" value="TRNA-SPLICING ENDONUCLEASE SUBUNIT SEN54"/>
    <property type="match status" value="1"/>
</dbReference>
<evidence type="ECO:0000313" key="5">
    <source>
        <dbReference type="EMBL" id="KAK6352766.1"/>
    </source>
</evidence>
<dbReference type="EMBL" id="JAVHNQ010000003">
    <property type="protein sequence ID" value="KAK6352766.1"/>
    <property type="molecule type" value="Genomic_DNA"/>
</dbReference>
<sequence length="395" mass="43949">METDGIDGGLDAAADVDLSDETQDFRFLAAIAKKGGGGSIPKRGEKDFEPDGTNLQSSTLEDSRNAMFQALSVERTHTGKNRVTATWHPTRRLAKVHEQRGVLFKSMGRADSTGTTWLLPEELIYMVERGSLECFYDSTDVPMSVQAVYAAALAATGGLERYQVYANLRRTGYVVYRDPAQQYDELFQNVGYDYRPAERGNRGWGPQVYLWGLGIFSALFTSVFHGRKGADAFQAMVAPGAYRNYKEIYNRLLIPRRTLELPPTRRGDPLLNITFHVWKPRPNFKKSSPGPPDFYVTVLSTRDTKMPSLAQIEGLFNEVPEVASRQTGVYQLLKEGKKSVVLAVVDYGVISYMRFSDSRFLEHPLDVDPPSTAKGGKGKGRPPKKGATGNQKSKK</sequence>